<evidence type="ECO:0008006" key="3">
    <source>
        <dbReference type="Google" id="ProtNLM"/>
    </source>
</evidence>
<organism evidence="1 2">
    <name type="scientific">Mycolicibacterium wolinskyi</name>
    <dbReference type="NCBI Taxonomy" id="59750"/>
    <lineage>
        <taxon>Bacteria</taxon>
        <taxon>Bacillati</taxon>
        <taxon>Actinomycetota</taxon>
        <taxon>Actinomycetes</taxon>
        <taxon>Mycobacteriales</taxon>
        <taxon>Mycobacteriaceae</taxon>
        <taxon>Mycolicibacterium</taxon>
    </lineage>
</organism>
<dbReference type="Pfam" id="PF19776">
    <property type="entry name" value="DUF6262"/>
    <property type="match status" value="1"/>
</dbReference>
<reference evidence="1 2" key="1">
    <citation type="submission" date="2015-07" db="EMBL/GenBank/DDBJ databases">
        <title>A draft genome sequence of Mycobacterium wolinskyi.</title>
        <authorList>
            <person name="de Man T.J."/>
            <person name="Perry K.A."/>
            <person name="Coulliette A.D."/>
            <person name="Jensen B."/>
            <person name="Toney N.C."/>
            <person name="Limbago B.M."/>
            <person name="Noble-Wang J."/>
        </authorList>
    </citation>
    <scope>NUCLEOTIDE SEQUENCE [LARGE SCALE GENOMIC DNA]</scope>
    <source>
        <strain evidence="1 2">CDC_01</strain>
    </source>
</reference>
<accession>A0A132PMD6</accession>
<dbReference type="RefSeq" id="WP_067849876.1">
    <property type="nucleotide sequence ID" value="NZ_LGTW01000008.1"/>
</dbReference>
<dbReference type="Proteomes" id="UP000070612">
    <property type="component" value="Unassembled WGS sequence"/>
</dbReference>
<proteinExistence type="predicted"/>
<name>A0A132PMD6_9MYCO</name>
<protein>
    <recommendedName>
        <fullName evidence="3">Transposase</fullName>
    </recommendedName>
</protein>
<comment type="caution">
    <text evidence="1">The sequence shown here is derived from an EMBL/GenBank/DDBJ whole genome shotgun (WGS) entry which is preliminary data.</text>
</comment>
<sequence>MTANDRERRTARLAEAAAARSTNAAARAQRAITKLRTAGQPITFVSVARTANVSTSFLYQHTQLRRTIEEYRTSRATPATTPPASSATVESLRTKLTVAMQRNRDLTEELATLHTENTALRSHLLAQRANSTPAADHHG</sequence>
<dbReference type="InterPro" id="IPR046229">
    <property type="entry name" value="TnpC-like"/>
</dbReference>
<dbReference type="EMBL" id="LGTW01000008">
    <property type="protein sequence ID" value="KWX23501.1"/>
    <property type="molecule type" value="Genomic_DNA"/>
</dbReference>
<evidence type="ECO:0000313" key="1">
    <source>
        <dbReference type="EMBL" id="KWX23501.1"/>
    </source>
</evidence>
<gene>
    <name evidence="1" type="ORF">AFM11_14600</name>
</gene>
<dbReference type="AlphaFoldDB" id="A0A132PMD6"/>
<dbReference type="PATRIC" id="fig|59750.3.peg.7031"/>
<keyword evidence="2" id="KW-1185">Reference proteome</keyword>
<evidence type="ECO:0000313" key="2">
    <source>
        <dbReference type="Proteomes" id="UP000070612"/>
    </source>
</evidence>